<protein>
    <submittedName>
        <fullName evidence="2">Uncharacterized protein</fullName>
    </submittedName>
</protein>
<keyword evidence="3" id="KW-1185">Reference proteome</keyword>
<feature type="compositionally biased region" description="Polar residues" evidence="1">
    <location>
        <begin position="7"/>
        <end position="24"/>
    </location>
</feature>
<accession>A0A9J5WFX5</accession>
<organism evidence="2 3">
    <name type="scientific">Solanum commersonii</name>
    <name type="common">Commerson's wild potato</name>
    <name type="synonym">Commerson's nightshade</name>
    <dbReference type="NCBI Taxonomy" id="4109"/>
    <lineage>
        <taxon>Eukaryota</taxon>
        <taxon>Viridiplantae</taxon>
        <taxon>Streptophyta</taxon>
        <taxon>Embryophyta</taxon>
        <taxon>Tracheophyta</taxon>
        <taxon>Spermatophyta</taxon>
        <taxon>Magnoliopsida</taxon>
        <taxon>eudicotyledons</taxon>
        <taxon>Gunneridae</taxon>
        <taxon>Pentapetalae</taxon>
        <taxon>asterids</taxon>
        <taxon>lamiids</taxon>
        <taxon>Solanales</taxon>
        <taxon>Solanaceae</taxon>
        <taxon>Solanoideae</taxon>
        <taxon>Solaneae</taxon>
        <taxon>Solanum</taxon>
    </lineage>
</organism>
<evidence type="ECO:0000313" key="2">
    <source>
        <dbReference type="EMBL" id="KAG5574365.1"/>
    </source>
</evidence>
<evidence type="ECO:0000313" key="3">
    <source>
        <dbReference type="Proteomes" id="UP000824120"/>
    </source>
</evidence>
<feature type="region of interest" description="Disordered" evidence="1">
    <location>
        <begin position="1"/>
        <end position="25"/>
    </location>
</feature>
<name>A0A9J5WFX5_SOLCO</name>
<reference evidence="2 3" key="1">
    <citation type="submission" date="2020-09" db="EMBL/GenBank/DDBJ databases">
        <title>De no assembly of potato wild relative species, Solanum commersonii.</title>
        <authorList>
            <person name="Cho K."/>
        </authorList>
    </citation>
    <scope>NUCLEOTIDE SEQUENCE [LARGE SCALE GENOMIC DNA]</scope>
    <source>
        <strain evidence="2">LZ3.2</strain>
        <tissue evidence="2">Leaf</tissue>
    </source>
</reference>
<sequence>MDPSWPSRPNCQFSRSNEPQSSYEVSLASRPKRPIFKVKQTPEQVNLPFCHFSCAIVHEFFDLSDGVSWSSQPKRSIFKVKRSPEQGFFGDPKFRPQFGQKFSLTFVKALAMESVVPHSQNCPFSRSNDPRSSYGSSCPSRQERPIFKDKQSPEQSMNFLVIRNFDLIFAKKIYGRPLRP</sequence>
<comment type="caution">
    <text evidence="2">The sequence shown here is derived from an EMBL/GenBank/DDBJ whole genome shotgun (WGS) entry which is preliminary data.</text>
</comment>
<gene>
    <name evidence="2" type="ORF">H5410_054499</name>
</gene>
<feature type="compositionally biased region" description="Polar residues" evidence="1">
    <location>
        <begin position="121"/>
        <end position="140"/>
    </location>
</feature>
<dbReference type="EMBL" id="JACXVP010000011">
    <property type="protein sequence ID" value="KAG5574365.1"/>
    <property type="molecule type" value="Genomic_DNA"/>
</dbReference>
<dbReference type="Proteomes" id="UP000824120">
    <property type="component" value="Chromosome 11"/>
</dbReference>
<proteinExistence type="predicted"/>
<feature type="region of interest" description="Disordered" evidence="1">
    <location>
        <begin position="121"/>
        <end position="149"/>
    </location>
</feature>
<dbReference type="AlphaFoldDB" id="A0A9J5WFX5"/>
<evidence type="ECO:0000256" key="1">
    <source>
        <dbReference type="SAM" id="MobiDB-lite"/>
    </source>
</evidence>